<evidence type="ECO:0000256" key="3">
    <source>
        <dbReference type="ARBA" id="ARBA00022475"/>
    </source>
</evidence>
<evidence type="ECO:0000313" key="9">
    <source>
        <dbReference type="Proteomes" id="UP000633943"/>
    </source>
</evidence>
<keyword evidence="4 7" id="KW-0812">Transmembrane</keyword>
<dbReference type="Pfam" id="PF01891">
    <property type="entry name" value="CbiM"/>
    <property type="match status" value="1"/>
</dbReference>
<reference evidence="8 9" key="1">
    <citation type="submission" date="2019-12" db="EMBL/GenBank/DDBJ databases">
        <title>Comparative genomics gives insights into the taxonomy of the Azoarcus-Aromatoleum group and reveals separate origins of nif in the plant-associated Azoarcus and non-plant-associated Aromatoleum sub-groups.</title>
        <authorList>
            <person name="Lafos M."/>
            <person name="Maluk M."/>
            <person name="Batista M."/>
            <person name="Junghare M."/>
            <person name="Carmona M."/>
            <person name="Faoro H."/>
            <person name="Cruz L.M."/>
            <person name="Battistoni F."/>
            <person name="De Souza E."/>
            <person name="Pedrosa F."/>
            <person name="Chen W.-M."/>
            <person name="Poole P.S."/>
            <person name="Dixon R.A."/>
            <person name="James E.K."/>
        </authorList>
    </citation>
    <scope>NUCLEOTIDE SEQUENCE [LARGE SCALE GENOMIC DNA]</scope>
    <source>
        <strain evidence="8 9">PbN1</strain>
    </source>
</reference>
<keyword evidence="5 7" id="KW-1133">Transmembrane helix</keyword>
<keyword evidence="6 7" id="KW-0472">Membrane</keyword>
<protein>
    <submittedName>
        <fullName evidence="8">Cobalamin biosynthesis protein CbiM</fullName>
    </submittedName>
</protein>
<sequence length="208" mass="22293">MHIEPGFVSSAKILAANVAAVALLGSQSIHLVKRPQLIVRTLLAALFFSLFMQAFHLPAGPSELHFVGAMPIYLTLGFIPTLFGFALGLLLQGLLFEPADLIHLGVNSLSLVVPLCLLHATLGQRLQGLDVKTIVKLDAVYYSGVTLMVGFWLAIGEVATPLAAWATFAASYGALLIVEPVFTLLVVKGLARFKGHAAVRFCFDLRLA</sequence>
<evidence type="ECO:0000256" key="4">
    <source>
        <dbReference type="ARBA" id="ARBA00022692"/>
    </source>
</evidence>
<dbReference type="InterPro" id="IPR002751">
    <property type="entry name" value="CbiM/NikMN"/>
</dbReference>
<evidence type="ECO:0000256" key="1">
    <source>
        <dbReference type="ARBA" id="ARBA00004651"/>
    </source>
</evidence>
<comment type="caution">
    <text evidence="8">The sequence shown here is derived from an EMBL/GenBank/DDBJ whole genome shotgun (WGS) entry which is preliminary data.</text>
</comment>
<dbReference type="EMBL" id="WTVP01000026">
    <property type="protein sequence ID" value="NMG16007.1"/>
    <property type="molecule type" value="Genomic_DNA"/>
</dbReference>
<keyword evidence="9" id="KW-1185">Reference proteome</keyword>
<evidence type="ECO:0000256" key="5">
    <source>
        <dbReference type="ARBA" id="ARBA00022989"/>
    </source>
</evidence>
<evidence type="ECO:0000256" key="7">
    <source>
        <dbReference type="SAM" id="Phobius"/>
    </source>
</evidence>
<keyword evidence="2" id="KW-0813">Transport</keyword>
<dbReference type="RefSeq" id="WP_169202616.1">
    <property type="nucleotide sequence ID" value="NZ_CP059467.1"/>
</dbReference>
<comment type="subcellular location">
    <subcellularLocation>
        <location evidence="1">Cell membrane</location>
        <topology evidence="1">Multi-pass membrane protein</topology>
    </subcellularLocation>
</comment>
<evidence type="ECO:0000256" key="2">
    <source>
        <dbReference type="ARBA" id="ARBA00022448"/>
    </source>
</evidence>
<evidence type="ECO:0000256" key="6">
    <source>
        <dbReference type="ARBA" id="ARBA00023136"/>
    </source>
</evidence>
<dbReference type="Gene3D" id="1.10.1760.20">
    <property type="match status" value="1"/>
</dbReference>
<feature type="transmembrane region" description="Helical" evidence="7">
    <location>
        <begin position="162"/>
        <end position="187"/>
    </location>
</feature>
<feature type="transmembrane region" description="Helical" evidence="7">
    <location>
        <begin position="72"/>
        <end position="95"/>
    </location>
</feature>
<feature type="transmembrane region" description="Helical" evidence="7">
    <location>
        <begin position="139"/>
        <end position="156"/>
    </location>
</feature>
<keyword evidence="3" id="KW-1003">Cell membrane</keyword>
<evidence type="ECO:0000313" key="8">
    <source>
        <dbReference type="EMBL" id="NMG16007.1"/>
    </source>
</evidence>
<gene>
    <name evidence="8" type="ORF">GPA24_10730</name>
</gene>
<name>A0ABX1NWZ4_9RHOO</name>
<dbReference type="Proteomes" id="UP000633943">
    <property type="component" value="Unassembled WGS sequence"/>
</dbReference>
<feature type="transmembrane region" description="Helical" evidence="7">
    <location>
        <begin position="38"/>
        <end position="60"/>
    </location>
</feature>
<accession>A0ABX1NWZ4</accession>
<organism evidence="8 9">
    <name type="scientific">Aromatoleum bremense</name>
    <dbReference type="NCBI Taxonomy" id="76115"/>
    <lineage>
        <taxon>Bacteria</taxon>
        <taxon>Pseudomonadati</taxon>
        <taxon>Pseudomonadota</taxon>
        <taxon>Betaproteobacteria</taxon>
        <taxon>Rhodocyclales</taxon>
        <taxon>Rhodocyclaceae</taxon>
        <taxon>Aromatoleum</taxon>
    </lineage>
</organism>
<proteinExistence type="predicted"/>